<evidence type="ECO:0000256" key="8">
    <source>
        <dbReference type="RuleBase" id="RU000461"/>
    </source>
</evidence>
<dbReference type="EnsemblMetazoa" id="CapteT212322">
    <property type="protein sequence ID" value="CapteP212322"/>
    <property type="gene ID" value="CapteG212322"/>
</dbReference>
<accession>R7T7Y6</accession>
<comment type="cofactor">
    <cofactor evidence="7">
        <name>heme</name>
        <dbReference type="ChEBI" id="CHEBI:30413"/>
    </cofactor>
</comment>
<keyword evidence="2 7" id="KW-0349">Heme</keyword>
<dbReference type="GO" id="GO:0004497">
    <property type="term" value="F:monooxygenase activity"/>
    <property type="evidence" value="ECO:0007669"/>
    <property type="project" value="UniProtKB-KW"/>
</dbReference>
<keyword evidence="5 7" id="KW-0408">Iron</keyword>
<proteinExistence type="inferred from homology"/>
<feature type="signal peptide" evidence="9">
    <location>
        <begin position="1"/>
        <end position="29"/>
    </location>
</feature>
<dbReference type="GO" id="GO:0016125">
    <property type="term" value="P:sterol metabolic process"/>
    <property type="evidence" value="ECO:0007669"/>
    <property type="project" value="TreeGrafter"/>
</dbReference>
<dbReference type="Proteomes" id="UP000014760">
    <property type="component" value="Unassembled WGS sequence"/>
</dbReference>
<dbReference type="OrthoDB" id="1372046at2759"/>
<dbReference type="InterPro" id="IPR017972">
    <property type="entry name" value="Cyt_P450_CS"/>
</dbReference>
<dbReference type="AlphaFoldDB" id="R7T7Y6"/>
<organism evidence="10">
    <name type="scientific">Capitella teleta</name>
    <name type="common">Polychaete worm</name>
    <dbReference type="NCBI Taxonomy" id="283909"/>
    <lineage>
        <taxon>Eukaryota</taxon>
        <taxon>Metazoa</taxon>
        <taxon>Spiralia</taxon>
        <taxon>Lophotrochozoa</taxon>
        <taxon>Annelida</taxon>
        <taxon>Polychaeta</taxon>
        <taxon>Sedentaria</taxon>
        <taxon>Scolecida</taxon>
        <taxon>Capitellidae</taxon>
        <taxon>Capitella</taxon>
    </lineage>
</organism>
<dbReference type="InterPro" id="IPR001128">
    <property type="entry name" value="Cyt_P450"/>
</dbReference>
<evidence type="ECO:0000313" key="10">
    <source>
        <dbReference type="EMBL" id="ELT89563.1"/>
    </source>
</evidence>
<dbReference type="EMBL" id="AMQN01014792">
    <property type="status" value="NOT_ANNOTATED_CDS"/>
    <property type="molecule type" value="Genomic_DNA"/>
</dbReference>
<evidence type="ECO:0000256" key="4">
    <source>
        <dbReference type="ARBA" id="ARBA00023002"/>
    </source>
</evidence>
<dbReference type="OMA" id="MKRRMPV"/>
<dbReference type="Pfam" id="PF00067">
    <property type="entry name" value="p450"/>
    <property type="match status" value="1"/>
</dbReference>
<feature type="binding site" description="axial binding residue" evidence="7">
    <location>
        <position position="421"/>
    </location>
    <ligand>
        <name>heme</name>
        <dbReference type="ChEBI" id="CHEBI:30413"/>
    </ligand>
    <ligandPart>
        <name>Fe</name>
        <dbReference type="ChEBI" id="CHEBI:18248"/>
    </ligandPart>
</feature>
<dbReference type="GO" id="GO:0020037">
    <property type="term" value="F:heme binding"/>
    <property type="evidence" value="ECO:0007669"/>
    <property type="project" value="InterPro"/>
</dbReference>
<dbReference type="SUPFAM" id="SSF48264">
    <property type="entry name" value="Cytochrome P450"/>
    <property type="match status" value="1"/>
</dbReference>
<reference evidence="10 12" key="2">
    <citation type="journal article" date="2013" name="Nature">
        <title>Insights into bilaterian evolution from three spiralian genomes.</title>
        <authorList>
            <person name="Simakov O."/>
            <person name="Marletaz F."/>
            <person name="Cho S.J."/>
            <person name="Edsinger-Gonzales E."/>
            <person name="Havlak P."/>
            <person name="Hellsten U."/>
            <person name="Kuo D.H."/>
            <person name="Larsson T."/>
            <person name="Lv J."/>
            <person name="Arendt D."/>
            <person name="Savage R."/>
            <person name="Osoegawa K."/>
            <person name="de Jong P."/>
            <person name="Grimwood J."/>
            <person name="Chapman J.A."/>
            <person name="Shapiro H."/>
            <person name="Aerts A."/>
            <person name="Otillar R.P."/>
            <person name="Terry A.Y."/>
            <person name="Boore J.L."/>
            <person name="Grigoriev I.V."/>
            <person name="Lindberg D.R."/>
            <person name="Seaver E.C."/>
            <person name="Weisblat D.A."/>
            <person name="Putnam N.H."/>
            <person name="Rokhsar D.S."/>
        </authorList>
    </citation>
    <scope>NUCLEOTIDE SEQUENCE</scope>
    <source>
        <strain evidence="10 12">I ESC-2004</strain>
    </source>
</reference>
<dbReference type="PROSITE" id="PS00086">
    <property type="entry name" value="CYTOCHROME_P450"/>
    <property type="match status" value="1"/>
</dbReference>
<evidence type="ECO:0000313" key="11">
    <source>
        <dbReference type="EnsemblMetazoa" id="CapteP212322"/>
    </source>
</evidence>
<evidence type="ECO:0000256" key="7">
    <source>
        <dbReference type="PIRSR" id="PIRSR602403-1"/>
    </source>
</evidence>
<dbReference type="GO" id="GO:0034653">
    <property type="term" value="P:retinoic acid catabolic process"/>
    <property type="evidence" value="ECO:0007669"/>
    <property type="project" value="UniProtKB-ARBA"/>
</dbReference>
<dbReference type="PANTHER" id="PTHR24286:SF384">
    <property type="entry name" value="P450, PUTATIVE (EUROFUNG)-RELATED"/>
    <property type="match status" value="1"/>
</dbReference>
<keyword evidence="9" id="KW-0732">Signal</keyword>
<evidence type="ECO:0000256" key="3">
    <source>
        <dbReference type="ARBA" id="ARBA00022723"/>
    </source>
</evidence>
<dbReference type="GO" id="GO:0005506">
    <property type="term" value="F:iron ion binding"/>
    <property type="evidence" value="ECO:0007669"/>
    <property type="project" value="InterPro"/>
</dbReference>
<evidence type="ECO:0000256" key="5">
    <source>
        <dbReference type="ARBA" id="ARBA00023004"/>
    </source>
</evidence>
<evidence type="ECO:0000313" key="12">
    <source>
        <dbReference type="Proteomes" id="UP000014760"/>
    </source>
</evidence>
<dbReference type="PANTHER" id="PTHR24286">
    <property type="entry name" value="CYTOCHROME P450 26"/>
    <property type="match status" value="1"/>
</dbReference>
<evidence type="ECO:0000256" key="6">
    <source>
        <dbReference type="ARBA" id="ARBA00023033"/>
    </source>
</evidence>
<keyword evidence="6 8" id="KW-0503">Monooxygenase</keyword>
<dbReference type="InterPro" id="IPR002403">
    <property type="entry name" value="Cyt_P450_E_grp-IV"/>
</dbReference>
<evidence type="ECO:0000256" key="2">
    <source>
        <dbReference type="ARBA" id="ARBA00022617"/>
    </source>
</evidence>
<keyword evidence="4 8" id="KW-0560">Oxidoreductase</keyword>
<name>R7T7Y6_CAPTE</name>
<keyword evidence="3 7" id="KW-0479">Metal-binding</keyword>
<evidence type="ECO:0008006" key="13">
    <source>
        <dbReference type="Google" id="ProtNLM"/>
    </source>
</evidence>
<keyword evidence="12" id="KW-1185">Reference proteome</keyword>
<dbReference type="HOGENOM" id="CLU_001570_15_6_1"/>
<dbReference type="GO" id="GO:0016705">
    <property type="term" value="F:oxidoreductase activity, acting on paired donors, with incorporation or reduction of molecular oxygen"/>
    <property type="evidence" value="ECO:0007669"/>
    <property type="project" value="InterPro"/>
</dbReference>
<sequence>MLLTFLTPVLTPVILFLVSCRLWTMYCDGQRDKNSPLPLPPGNMGLPFIGETLNFLIWMRDFSQFRRKVHGDVFKTHILGRPTIRVIGAENVHRILNGEHCLVAALWPTSAQTLLGAGSLSMSHGHVHKQRRKILLRAFSHQALKSYMEECQHIIRSHVIKWCGLGSIKAYPEIKRLTFAVVCRVILGFDLSEKDQDDVLKVFIPFSSNMFSVPLNIPGSGYYRVSVYTSLYRMLYAYSYTNYSGLVGSDALSLVLQHGAAEGEAISDDNLKDLALELLFAGYETTASAACSTVNLLASNQHVLKKAYTEICHNGLDNLDEPLAFESLGQLEYINNIVKEVLRLLPPIGGGFRKSLKTFELDGYQIPKDWCVVYSIRETHEDTFINDNNKDFDPDRWQRVENGDASNVKDFLPFGSGSRSCAGKDFARLLLKVLVTELVRNCSWDLLEGDTPAMEYFPVPHPKNGLPTQFTGNSKFRLSSNTC</sequence>
<evidence type="ECO:0000256" key="9">
    <source>
        <dbReference type="SAM" id="SignalP"/>
    </source>
</evidence>
<dbReference type="PRINTS" id="PR00385">
    <property type="entry name" value="P450"/>
</dbReference>
<dbReference type="InterPro" id="IPR036396">
    <property type="entry name" value="Cyt_P450_sf"/>
</dbReference>
<dbReference type="Gene3D" id="1.10.630.10">
    <property type="entry name" value="Cytochrome P450"/>
    <property type="match status" value="1"/>
</dbReference>
<gene>
    <name evidence="10" type="ORF">CAPTEDRAFT_212322</name>
</gene>
<dbReference type="STRING" id="283909.R7T7Y6"/>
<reference evidence="11" key="3">
    <citation type="submission" date="2015-06" db="UniProtKB">
        <authorList>
            <consortium name="EnsemblMetazoa"/>
        </authorList>
    </citation>
    <scope>IDENTIFICATION</scope>
</reference>
<dbReference type="PRINTS" id="PR00465">
    <property type="entry name" value="EP450IV"/>
</dbReference>
<reference evidence="12" key="1">
    <citation type="submission" date="2012-12" db="EMBL/GenBank/DDBJ databases">
        <authorList>
            <person name="Hellsten U."/>
            <person name="Grimwood J."/>
            <person name="Chapman J.A."/>
            <person name="Shapiro H."/>
            <person name="Aerts A."/>
            <person name="Otillar R.P."/>
            <person name="Terry A.Y."/>
            <person name="Boore J.L."/>
            <person name="Simakov O."/>
            <person name="Marletaz F."/>
            <person name="Cho S.-J."/>
            <person name="Edsinger-Gonzales E."/>
            <person name="Havlak P."/>
            <person name="Kuo D.-H."/>
            <person name="Larsson T."/>
            <person name="Lv J."/>
            <person name="Arendt D."/>
            <person name="Savage R."/>
            <person name="Osoegawa K."/>
            <person name="de Jong P."/>
            <person name="Lindberg D.R."/>
            <person name="Seaver E.C."/>
            <person name="Weisblat D.A."/>
            <person name="Putnam N.H."/>
            <person name="Grigoriev I.V."/>
            <person name="Rokhsar D.S."/>
        </authorList>
    </citation>
    <scope>NUCLEOTIDE SEQUENCE</scope>
    <source>
        <strain evidence="12">I ESC-2004</strain>
    </source>
</reference>
<feature type="chain" id="PRO_5008786735" description="Cytochrome P450" evidence="9">
    <location>
        <begin position="30"/>
        <end position="483"/>
    </location>
</feature>
<dbReference type="EMBL" id="KB311295">
    <property type="protein sequence ID" value="ELT89563.1"/>
    <property type="molecule type" value="Genomic_DNA"/>
</dbReference>
<protein>
    <recommendedName>
        <fullName evidence="13">Cytochrome P450</fullName>
    </recommendedName>
</protein>
<comment type="similarity">
    <text evidence="1 8">Belongs to the cytochrome P450 family.</text>
</comment>
<evidence type="ECO:0000256" key="1">
    <source>
        <dbReference type="ARBA" id="ARBA00010617"/>
    </source>
</evidence>